<evidence type="ECO:0000313" key="3">
    <source>
        <dbReference type="Proteomes" id="UP001300502"/>
    </source>
</evidence>
<evidence type="ECO:0008006" key="4">
    <source>
        <dbReference type="Google" id="ProtNLM"/>
    </source>
</evidence>
<dbReference type="PANTHER" id="PTHR36512">
    <property type="entry name" value="D-AMINOPEPTIDASE"/>
    <property type="match status" value="1"/>
</dbReference>
<dbReference type="EMBL" id="JANCYU010000040">
    <property type="protein sequence ID" value="KAK4526429.1"/>
    <property type="molecule type" value="Genomic_DNA"/>
</dbReference>
<protein>
    <recommendedName>
        <fullName evidence="4">Peptidase T4</fullName>
    </recommendedName>
</protein>
<dbReference type="InterPro" id="IPR005321">
    <property type="entry name" value="Peptidase_S58_DmpA"/>
</dbReference>
<dbReference type="InterPro" id="IPR016117">
    <property type="entry name" value="ArgJ-like_dom_sf"/>
</dbReference>
<proteinExistence type="inferred from homology"/>
<gene>
    <name evidence="2" type="ORF">GAYE_SCF24G4344</name>
</gene>
<dbReference type="PANTHER" id="PTHR36512:SF3">
    <property type="entry name" value="BLR5678 PROTEIN"/>
    <property type="match status" value="1"/>
</dbReference>
<comment type="caution">
    <text evidence="2">The sequence shown here is derived from an EMBL/GenBank/DDBJ whole genome shotgun (WGS) entry which is preliminary data.</text>
</comment>
<dbReference type="GO" id="GO:0004177">
    <property type="term" value="F:aminopeptidase activity"/>
    <property type="evidence" value="ECO:0007669"/>
    <property type="project" value="TreeGrafter"/>
</dbReference>
<evidence type="ECO:0000313" key="2">
    <source>
        <dbReference type="EMBL" id="KAK4526429.1"/>
    </source>
</evidence>
<name>A0AAV9IGI1_9RHOD</name>
<dbReference type="Gene3D" id="3.60.70.12">
    <property type="entry name" value="L-amino peptidase D-ALA esterase/amidase"/>
    <property type="match status" value="1"/>
</dbReference>
<comment type="similarity">
    <text evidence="1">Belongs to the peptidase S58 family.</text>
</comment>
<dbReference type="Pfam" id="PF03576">
    <property type="entry name" value="Peptidase_S58"/>
    <property type="match status" value="1"/>
</dbReference>
<organism evidence="2 3">
    <name type="scientific">Galdieria yellowstonensis</name>
    <dbReference type="NCBI Taxonomy" id="3028027"/>
    <lineage>
        <taxon>Eukaryota</taxon>
        <taxon>Rhodophyta</taxon>
        <taxon>Bangiophyceae</taxon>
        <taxon>Galdieriales</taxon>
        <taxon>Galdieriaceae</taxon>
        <taxon>Galdieria</taxon>
    </lineage>
</organism>
<dbReference type="Proteomes" id="UP001300502">
    <property type="component" value="Unassembled WGS sequence"/>
</dbReference>
<dbReference type="SUPFAM" id="SSF56266">
    <property type="entry name" value="DmpA/ArgJ-like"/>
    <property type="match status" value="1"/>
</dbReference>
<dbReference type="AlphaFoldDB" id="A0AAV9IGI1"/>
<keyword evidence="3" id="KW-1185">Reference proteome</keyword>
<dbReference type="CDD" id="cd02252">
    <property type="entry name" value="nylC_like"/>
    <property type="match status" value="1"/>
</dbReference>
<reference evidence="2 3" key="1">
    <citation type="submission" date="2022-07" db="EMBL/GenBank/DDBJ databases">
        <title>Genome-wide signatures of adaptation to extreme environments.</title>
        <authorList>
            <person name="Cho C.H."/>
            <person name="Yoon H.S."/>
        </authorList>
    </citation>
    <scope>NUCLEOTIDE SEQUENCE [LARGE SCALE GENOMIC DNA]</scope>
    <source>
        <strain evidence="2 3">108.79 E11</strain>
    </source>
</reference>
<sequence length="361" mass="37592">MQFIPGKSNSITDVEGIRVGSAEHERLLTGTTVVVPTRACTTGVSVSGGAPGSRETDALGSGCLLGLSHAVFLSGGSVFGLDAGSGIAQVLASQGQGFKAFRSQGVPSVPIVPGCVLFDLGNGGNWKENVEFISPFQELGKEACFQALQQEPCANISLGNVGAGYGARAGAYKGGLGSASAVQEKGQLQVGALMAVNSYGSPVIPGTEVLWAAFYEQNREMGGMREQLYHCFDPTKFSLPIGLVEDCKSSMILHENTVIGIVATNAALSSAEAERVAKMAHDGIARSIKPSHTLVDGDAIFVLATGSLPLPNVGQGDIERARMISLIGAVAADCVARSIGRAIWEATSTDIYLSYRDYFKK</sequence>
<evidence type="ECO:0000256" key="1">
    <source>
        <dbReference type="ARBA" id="ARBA00007068"/>
    </source>
</evidence>
<accession>A0AAV9IGI1</accession>